<feature type="transmembrane region" description="Helical" evidence="5">
    <location>
        <begin position="62"/>
        <end position="89"/>
    </location>
</feature>
<name>A0A3Q9RPU2_9BACI</name>
<comment type="function">
    <text evidence="5">Part of the twin-arginine translocation (Tat) system that transports large folded proteins containing a characteristic twin-arginine motif in their signal peptide across membranes.</text>
</comment>
<comment type="subunit">
    <text evidence="5">Forms a complex with TatA.</text>
</comment>
<keyword evidence="5" id="KW-0653">Protein transport</keyword>
<dbReference type="GO" id="GO:0009977">
    <property type="term" value="F:proton motive force dependent protein transmembrane transporter activity"/>
    <property type="evidence" value="ECO:0007669"/>
    <property type="project" value="TreeGrafter"/>
</dbReference>
<evidence type="ECO:0000256" key="2">
    <source>
        <dbReference type="ARBA" id="ARBA00022692"/>
    </source>
</evidence>
<dbReference type="GO" id="GO:0065002">
    <property type="term" value="P:intracellular protein transmembrane transport"/>
    <property type="evidence" value="ECO:0007669"/>
    <property type="project" value="TreeGrafter"/>
</dbReference>
<comment type="similarity">
    <text evidence="5">Belongs to the TatC family.</text>
</comment>
<dbReference type="HAMAP" id="MF_00902">
    <property type="entry name" value="TatC"/>
    <property type="match status" value="1"/>
</dbReference>
<evidence type="ECO:0000313" key="7">
    <source>
        <dbReference type="Proteomes" id="UP000283095"/>
    </source>
</evidence>
<feature type="transmembrane region" description="Helical" evidence="5">
    <location>
        <begin position="212"/>
        <end position="231"/>
    </location>
</feature>
<dbReference type="KEGG" id="pasa:BAOM_3364"/>
<feature type="transmembrane region" description="Helical" evidence="5">
    <location>
        <begin position="151"/>
        <end position="177"/>
    </location>
</feature>
<gene>
    <name evidence="5 6" type="primary">tatC</name>
    <name evidence="6" type="ORF">BAOM_3364</name>
</gene>
<dbReference type="GO" id="GO:0033281">
    <property type="term" value="C:TAT protein transport complex"/>
    <property type="evidence" value="ECO:0007669"/>
    <property type="project" value="UniProtKB-UniRule"/>
</dbReference>
<protein>
    <recommendedName>
        <fullName evidence="5">Sec-independent protein translocase protein TatC</fullName>
    </recommendedName>
</protein>
<evidence type="ECO:0000256" key="4">
    <source>
        <dbReference type="ARBA" id="ARBA00023136"/>
    </source>
</evidence>
<keyword evidence="2 5" id="KW-0812">Transmembrane</keyword>
<evidence type="ECO:0000256" key="1">
    <source>
        <dbReference type="ARBA" id="ARBA00004141"/>
    </source>
</evidence>
<keyword evidence="5" id="KW-0813">Transport</keyword>
<comment type="subcellular location">
    <subcellularLocation>
        <location evidence="5">Cell membrane</location>
        <topology evidence="5">Multi-pass membrane protein</topology>
    </subcellularLocation>
    <subcellularLocation>
        <location evidence="1">Membrane</location>
        <topology evidence="1">Multi-pass membrane protein</topology>
    </subcellularLocation>
</comment>
<accession>A0A3Q9RPU2</accession>
<reference evidence="6 7" key="1">
    <citation type="submission" date="2018-01" db="EMBL/GenBank/DDBJ databases">
        <title>Bacillus asahii Genome sequencing and assembly.</title>
        <authorList>
            <person name="Jiang H."/>
            <person name="Feng Y."/>
            <person name="Zhao F."/>
            <person name="Lin X."/>
        </authorList>
    </citation>
    <scope>NUCLEOTIDE SEQUENCE [LARGE SCALE GENOMIC DNA]</scope>
    <source>
        <strain evidence="6 7">OM18</strain>
    </source>
</reference>
<feature type="transmembrane region" description="Helical" evidence="5">
    <location>
        <begin position="101"/>
        <end position="131"/>
    </location>
</feature>
<keyword evidence="5" id="KW-1003">Cell membrane</keyword>
<proteinExistence type="inferred from homology"/>
<keyword evidence="4 5" id="KW-0472">Membrane</keyword>
<dbReference type="PRINTS" id="PR01840">
    <property type="entry name" value="TATCFAMILY"/>
</dbReference>
<dbReference type="PANTHER" id="PTHR30371">
    <property type="entry name" value="SEC-INDEPENDENT PROTEIN TRANSLOCASE PROTEIN TATC"/>
    <property type="match status" value="1"/>
</dbReference>
<feature type="transmembrane region" description="Helical" evidence="5">
    <location>
        <begin position="189"/>
        <end position="206"/>
    </location>
</feature>
<dbReference type="Pfam" id="PF00902">
    <property type="entry name" value="TatC"/>
    <property type="match status" value="1"/>
</dbReference>
<dbReference type="InterPro" id="IPR002033">
    <property type="entry name" value="TatC"/>
</dbReference>
<dbReference type="Proteomes" id="UP000283095">
    <property type="component" value="Chromosome"/>
</dbReference>
<dbReference type="PANTHER" id="PTHR30371:SF4">
    <property type="entry name" value="SEC-INDEPENDENT PROTEIN TRANSLOCASE PROTEIN TATCD"/>
    <property type="match status" value="1"/>
</dbReference>
<keyword evidence="3 5" id="KW-1133">Transmembrane helix</keyword>
<dbReference type="GO" id="GO:0043953">
    <property type="term" value="P:protein transport by the Tat complex"/>
    <property type="evidence" value="ECO:0007669"/>
    <property type="project" value="UniProtKB-UniRule"/>
</dbReference>
<evidence type="ECO:0000313" key="6">
    <source>
        <dbReference type="EMBL" id="AZV43973.1"/>
    </source>
</evidence>
<evidence type="ECO:0000256" key="5">
    <source>
        <dbReference type="HAMAP-Rule" id="MF_00902"/>
    </source>
</evidence>
<keyword evidence="5" id="KW-0811">Translocation</keyword>
<organism evidence="6 7">
    <name type="scientific">Peribacillus asahii</name>
    <dbReference type="NCBI Taxonomy" id="228899"/>
    <lineage>
        <taxon>Bacteria</taxon>
        <taxon>Bacillati</taxon>
        <taxon>Bacillota</taxon>
        <taxon>Bacilli</taxon>
        <taxon>Bacillales</taxon>
        <taxon>Bacillaceae</taxon>
        <taxon>Peribacillus</taxon>
    </lineage>
</organism>
<sequence>MLEDKELNVIEHLDELRKRLIIVVVSFFLFFIIGFIFVEDVYKWFVKGLDVTLMVLGPSEIIWIYFMLASVIAVAATIPILALQIWLFVKPALRPHEIKATLAYIPALFILFVAGLAFGYFIIFPMIYQFLLDLGGDMFLTNFTAEKYFKFVFHMTIPFAVLFELPVVIMFLTSIGILNPYVLHKIRKYAYFVLVVIAVCITPPDFMSDFVVIVPLLLLYEISISLSKIVFKRRQKREAAAEAEYSQGEDMQ</sequence>
<evidence type="ECO:0000256" key="3">
    <source>
        <dbReference type="ARBA" id="ARBA00022989"/>
    </source>
</evidence>
<feature type="transmembrane region" description="Helical" evidence="5">
    <location>
        <begin position="20"/>
        <end position="42"/>
    </location>
</feature>
<dbReference type="NCBIfam" id="TIGR00945">
    <property type="entry name" value="tatC"/>
    <property type="match status" value="1"/>
</dbReference>
<dbReference type="EMBL" id="CP026095">
    <property type="protein sequence ID" value="AZV43973.1"/>
    <property type="molecule type" value="Genomic_DNA"/>
</dbReference>
<dbReference type="AlphaFoldDB" id="A0A3Q9RPU2"/>